<sequence length="851" mass="94198" precursor="true">MSLRYTGLILTGLTFQFLTALPARAADRLVDHFPQALESGCMKCHADIELIREPGSGMLQQIMDRGAALGDPAGCIVCHGGNPDAADKELAHAGLDDDQDPHAPPRFYPDPGSPWINEHTCGQCHPQHVEVQWRSLMMTEAGKIQGVCWAFGALTGYEHRWANYAVENPTDPDQRLGTDEYRRYMETLRKLEPNVFVDRHEPLPDALQFGEVDRLNEDPTLAAFTYIRQECQRCHHGVKGRQVRGDFRGMGCSSCHVPYSNEGFYEGDDPTVPRDEPGHMLVHSIQGTREAKVTVHDKTYSGIPVETCTTCHDRGKRIGVSFQGLMESPYHSPFAADGSDQPALHTKHYIAMQQDIHYQKGMTCQDCHTSIDVHSDGFLAAANLAAVQIECSDCHGTPDRYPWELPLGYMDEFAEKVATGPARGTADKPGDHTLQGTIYDKQDGYLLTARGNPYGNVVRDGDEIVVHTAGGKDLRMKPLKMLHDTGQLSVKGKLAMGQIASHLERMECYSCHSSWTPQCYGCHVKIDYSRKDECPECEPTSDLSRIAETSKSNFDWVAAGRRHQQPEHAADRGESDYDTIIPGKVSEQRSYLRWEEPMLGVNGEGRITPLAPGCQPSVTIIGPDGKPILLNHIFRTAAGSEGAGDEGQLAIDMSPTQPHTITKDARSCESCHASDKALGYGVGGGKLTRPWNETTFVDLETADKELLPKRTRPQMEGIDGLENDWSRIVDEDGQQLMTVGHHFQLSRALNNEERARMSREGTCIACHKEMPEESLATSLLHHVAKYSGQLPHSNSEHFRLVNKITLLSAWVQATAIFVVPGMLLGGTYALRRRKARKAARAARRLAAGRKP</sequence>
<dbReference type="Gene3D" id="3.90.10.10">
    <property type="entry name" value="Cytochrome C3"/>
    <property type="match status" value="1"/>
</dbReference>
<dbReference type="Gene3D" id="1.10.1130.10">
    <property type="entry name" value="Flavocytochrome C3, Chain A"/>
    <property type="match status" value="1"/>
</dbReference>
<gene>
    <name evidence="4" type="ORF">Mal4_11550</name>
</gene>
<evidence type="ECO:0000256" key="1">
    <source>
        <dbReference type="ARBA" id="ARBA00022729"/>
    </source>
</evidence>
<feature type="signal peptide" evidence="3">
    <location>
        <begin position="1"/>
        <end position="25"/>
    </location>
</feature>
<organism evidence="4 5">
    <name type="scientific">Maioricimonas rarisocia</name>
    <dbReference type="NCBI Taxonomy" id="2528026"/>
    <lineage>
        <taxon>Bacteria</taxon>
        <taxon>Pseudomonadati</taxon>
        <taxon>Planctomycetota</taxon>
        <taxon>Planctomycetia</taxon>
        <taxon>Planctomycetales</taxon>
        <taxon>Planctomycetaceae</taxon>
        <taxon>Maioricimonas</taxon>
    </lineage>
</organism>
<dbReference type="RefSeq" id="WP_197444126.1">
    <property type="nucleotide sequence ID" value="NZ_CP036275.1"/>
</dbReference>
<keyword evidence="1 3" id="KW-0732">Signal</keyword>
<dbReference type="AlphaFoldDB" id="A0A517Z304"/>
<dbReference type="Proteomes" id="UP000320496">
    <property type="component" value="Chromosome"/>
</dbReference>
<dbReference type="InterPro" id="IPR051829">
    <property type="entry name" value="Multiheme_Cytochr_ET"/>
</dbReference>
<keyword evidence="2" id="KW-0472">Membrane</keyword>
<proteinExistence type="predicted"/>
<feature type="transmembrane region" description="Helical" evidence="2">
    <location>
        <begin position="809"/>
        <end position="830"/>
    </location>
</feature>
<keyword evidence="5" id="KW-1185">Reference proteome</keyword>
<evidence type="ECO:0000256" key="2">
    <source>
        <dbReference type="SAM" id="Phobius"/>
    </source>
</evidence>
<dbReference type="InterPro" id="IPR036280">
    <property type="entry name" value="Multihaem_cyt_sf"/>
</dbReference>
<keyword evidence="2" id="KW-1133">Transmembrane helix</keyword>
<evidence type="ECO:0000313" key="5">
    <source>
        <dbReference type="Proteomes" id="UP000320496"/>
    </source>
</evidence>
<dbReference type="KEGG" id="mri:Mal4_11550"/>
<dbReference type="GO" id="GO:0016491">
    <property type="term" value="F:oxidoreductase activity"/>
    <property type="evidence" value="ECO:0007669"/>
    <property type="project" value="TreeGrafter"/>
</dbReference>
<evidence type="ECO:0000313" key="4">
    <source>
        <dbReference type="EMBL" id="QDU36855.1"/>
    </source>
</evidence>
<protein>
    <submittedName>
        <fullName evidence="4">Uncharacterized protein</fullName>
    </submittedName>
</protein>
<evidence type="ECO:0000256" key="3">
    <source>
        <dbReference type="SAM" id="SignalP"/>
    </source>
</evidence>
<dbReference type="PANTHER" id="PTHR35038:SF8">
    <property type="entry name" value="C-TYPE POLYHEME CYTOCHROME OMCC"/>
    <property type="match status" value="1"/>
</dbReference>
<dbReference type="EMBL" id="CP036275">
    <property type="protein sequence ID" value="QDU36855.1"/>
    <property type="molecule type" value="Genomic_DNA"/>
</dbReference>
<reference evidence="4 5" key="1">
    <citation type="submission" date="2019-02" db="EMBL/GenBank/DDBJ databases">
        <title>Deep-cultivation of Planctomycetes and their phenomic and genomic characterization uncovers novel biology.</title>
        <authorList>
            <person name="Wiegand S."/>
            <person name="Jogler M."/>
            <person name="Boedeker C."/>
            <person name="Pinto D."/>
            <person name="Vollmers J."/>
            <person name="Rivas-Marin E."/>
            <person name="Kohn T."/>
            <person name="Peeters S.H."/>
            <person name="Heuer A."/>
            <person name="Rast P."/>
            <person name="Oberbeckmann S."/>
            <person name="Bunk B."/>
            <person name="Jeske O."/>
            <person name="Meyerdierks A."/>
            <person name="Storesund J.E."/>
            <person name="Kallscheuer N."/>
            <person name="Luecker S."/>
            <person name="Lage O.M."/>
            <person name="Pohl T."/>
            <person name="Merkel B.J."/>
            <person name="Hornburger P."/>
            <person name="Mueller R.-W."/>
            <person name="Bruemmer F."/>
            <person name="Labrenz M."/>
            <person name="Spormann A.M."/>
            <person name="Op den Camp H."/>
            <person name="Overmann J."/>
            <person name="Amann R."/>
            <person name="Jetten M.S.M."/>
            <person name="Mascher T."/>
            <person name="Medema M.H."/>
            <person name="Devos D.P."/>
            <person name="Kaster A.-K."/>
            <person name="Ovreas L."/>
            <person name="Rohde M."/>
            <person name="Galperin M.Y."/>
            <person name="Jogler C."/>
        </authorList>
    </citation>
    <scope>NUCLEOTIDE SEQUENCE [LARGE SCALE GENOMIC DNA]</scope>
    <source>
        <strain evidence="4 5">Mal4</strain>
    </source>
</reference>
<name>A0A517Z304_9PLAN</name>
<dbReference type="SUPFAM" id="SSF48695">
    <property type="entry name" value="Multiheme cytochromes"/>
    <property type="match status" value="2"/>
</dbReference>
<keyword evidence="2" id="KW-0812">Transmembrane</keyword>
<dbReference type="PANTHER" id="PTHR35038">
    <property type="entry name" value="DISSIMILATORY SULFITE REDUCTASE SIRA"/>
    <property type="match status" value="1"/>
</dbReference>
<feature type="chain" id="PRO_5021975721" evidence="3">
    <location>
        <begin position="26"/>
        <end position="851"/>
    </location>
</feature>
<accession>A0A517Z304</accession>